<evidence type="ECO:0000313" key="3">
    <source>
        <dbReference type="Proteomes" id="UP000800038"/>
    </source>
</evidence>
<name>A0A6A5T2X8_9PLEO</name>
<evidence type="ECO:0000313" key="2">
    <source>
        <dbReference type="EMBL" id="KAF1945086.1"/>
    </source>
</evidence>
<feature type="compositionally biased region" description="Polar residues" evidence="1">
    <location>
        <begin position="120"/>
        <end position="157"/>
    </location>
</feature>
<feature type="compositionally biased region" description="Basic and acidic residues" evidence="1">
    <location>
        <begin position="104"/>
        <end position="116"/>
    </location>
</feature>
<dbReference type="AlphaFoldDB" id="A0A6A5T2X8"/>
<sequence length="408" mass="45714">MCLHLKFTLVKLHTPVTMIVQLPSSGTDELRSGTSSLHQSADNFSAVTQTLTSSVANKNSSYFIITQTQINRKEKVSPQDGHLQLSRSRYPKLAPNPKSNTFTGERRDSPVEHGEKLGPTTRNWSSFATSITNTVDTSPQKVSGRSKNHLPTTSNPIQVTLAPLPADIQAEPNAAEHERRDHLEGRHEGRDPYGLASRPYIDAGEPVPWRHCKMCEEEQAWQYARTTVYRQYSPYTSRRQRYSPYTPHHDIFQHYSIPDSSKNLDSALNIGTVKKHLSENPEVIQNYRIHRGQPLQTISVESSHGEHALTLSQQQERRRIAQKEDDQSGMSKFIQKTLDTAASEGPPALNVPMATQVSTALQAGRNLLIRRIQEAEELASIYVNKQVKQVQGPILALFACLVGPKRST</sequence>
<proteinExistence type="predicted"/>
<accession>A0A6A5T2X8</accession>
<dbReference type="OrthoDB" id="3686832at2759"/>
<keyword evidence="3" id="KW-1185">Reference proteome</keyword>
<dbReference type="Proteomes" id="UP000800038">
    <property type="component" value="Unassembled WGS sequence"/>
</dbReference>
<reference evidence="2" key="1">
    <citation type="journal article" date="2020" name="Stud. Mycol.">
        <title>101 Dothideomycetes genomes: a test case for predicting lifestyles and emergence of pathogens.</title>
        <authorList>
            <person name="Haridas S."/>
            <person name="Albert R."/>
            <person name="Binder M."/>
            <person name="Bloem J."/>
            <person name="Labutti K."/>
            <person name="Salamov A."/>
            <person name="Andreopoulos B."/>
            <person name="Baker S."/>
            <person name="Barry K."/>
            <person name="Bills G."/>
            <person name="Bluhm B."/>
            <person name="Cannon C."/>
            <person name="Castanera R."/>
            <person name="Culley D."/>
            <person name="Daum C."/>
            <person name="Ezra D."/>
            <person name="Gonzalez J."/>
            <person name="Henrissat B."/>
            <person name="Kuo A."/>
            <person name="Liang C."/>
            <person name="Lipzen A."/>
            <person name="Lutzoni F."/>
            <person name="Magnuson J."/>
            <person name="Mondo S."/>
            <person name="Nolan M."/>
            <person name="Ohm R."/>
            <person name="Pangilinan J."/>
            <person name="Park H.-J."/>
            <person name="Ramirez L."/>
            <person name="Alfaro M."/>
            <person name="Sun H."/>
            <person name="Tritt A."/>
            <person name="Yoshinaga Y."/>
            <person name="Zwiers L.-H."/>
            <person name="Turgeon B."/>
            <person name="Goodwin S."/>
            <person name="Spatafora J."/>
            <person name="Crous P."/>
            <person name="Grigoriev I."/>
        </authorList>
    </citation>
    <scope>NUCLEOTIDE SEQUENCE</scope>
    <source>
        <strain evidence="2">CBS 161.51</strain>
    </source>
</reference>
<dbReference type="EMBL" id="ML976012">
    <property type="protein sequence ID" value="KAF1945086.1"/>
    <property type="molecule type" value="Genomic_DNA"/>
</dbReference>
<feature type="compositionally biased region" description="Basic and acidic residues" evidence="1">
    <location>
        <begin position="174"/>
        <end position="191"/>
    </location>
</feature>
<protein>
    <submittedName>
        <fullName evidence="2">Uncharacterized protein</fullName>
    </submittedName>
</protein>
<gene>
    <name evidence="2" type="ORF">EJ02DRAFT_463669</name>
</gene>
<feature type="region of interest" description="Disordered" evidence="1">
    <location>
        <begin position="174"/>
        <end position="199"/>
    </location>
</feature>
<feature type="region of interest" description="Disordered" evidence="1">
    <location>
        <begin position="73"/>
        <end position="157"/>
    </location>
</feature>
<organism evidence="2 3">
    <name type="scientific">Clathrospora elynae</name>
    <dbReference type="NCBI Taxonomy" id="706981"/>
    <lineage>
        <taxon>Eukaryota</taxon>
        <taxon>Fungi</taxon>
        <taxon>Dikarya</taxon>
        <taxon>Ascomycota</taxon>
        <taxon>Pezizomycotina</taxon>
        <taxon>Dothideomycetes</taxon>
        <taxon>Pleosporomycetidae</taxon>
        <taxon>Pleosporales</taxon>
        <taxon>Diademaceae</taxon>
        <taxon>Clathrospora</taxon>
    </lineage>
</organism>
<evidence type="ECO:0000256" key="1">
    <source>
        <dbReference type="SAM" id="MobiDB-lite"/>
    </source>
</evidence>